<dbReference type="Proteomes" id="UP000267251">
    <property type="component" value="Unassembled WGS sequence"/>
</dbReference>
<evidence type="ECO:0000256" key="1">
    <source>
        <dbReference type="ARBA" id="ARBA00004613"/>
    </source>
</evidence>
<comment type="subcellular location">
    <subcellularLocation>
        <location evidence="1">Secreted</location>
    </subcellularLocation>
</comment>
<keyword evidence="5" id="KW-0325">Glycoprotein</keyword>
<name>A0A4P9Y2J1_9FUNG</name>
<dbReference type="PANTHER" id="PTHR13234:SF8">
    <property type="entry name" value="GAMMA-INTERFERON-INDUCIBLE LYSOSOMAL THIOL REDUCTASE"/>
    <property type="match status" value="1"/>
</dbReference>
<reference evidence="7" key="1">
    <citation type="journal article" date="2018" name="Nat. Microbiol.">
        <title>Leveraging single-cell genomics to expand the fungal tree of life.</title>
        <authorList>
            <person name="Ahrendt S.R."/>
            <person name="Quandt C.A."/>
            <person name="Ciobanu D."/>
            <person name="Clum A."/>
            <person name="Salamov A."/>
            <person name="Andreopoulos B."/>
            <person name="Cheng J.F."/>
            <person name="Woyke T."/>
            <person name="Pelin A."/>
            <person name="Henrissat B."/>
            <person name="Reynolds N.K."/>
            <person name="Benny G.L."/>
            <person name="Smith M.E."/>
            <person name="James T.Y."/>
            <person name="Grigoriev I.V."/>
        </authorList>
    </citation>
    <scope>NUCLEOTIDE SEQUENCE [LARGE SCALE GENOMIC DNA]</scope>
</reference>
<evidence type="ECO:0000256" key="2">
    <source>
        <dbReference type="ARBA" id="ARBA00005679"/>
    </source>
</evidence>
<dbReference type="GO" id="GO:0005576">
    <property type="term" value="C:extracellular region"/>
    <property type="evidence" value="ECO:0007669"/>
    <property type="project" value="UniProtKB-SubCell"/>
</dbReference>
<feature type="non-terminal residue" evidence="6">
    <location>
        <position position="178"/>
    </location>
</feature>
<dbReference type="AlphaFoldDB" id="A0A4P9Y2J1"/>
<gene>
    <name evidence="6" type="ORF">BJ684DRAFT_148</name>
</gene>
<dbReference type="EMBL" id="KZ988105">
    <property type="protein sequence ID" value="RKP13116.1"/>
    <property type="molecule type" value="Genomic_DNA"/>
</dbReference>
<protein>
    <submittedName>
        <fullName evidence="6">Uncharacterized protein</fullName>
    </submittedName>
</protein>
<accession>A0A4P9Y2J1</accession>
<evidence type="ECO:0000313" key="6">
    <source>
        <dbReference type="EMBL" id="RKP13116.1"/>
    </source>
</evidence>
<evidence type="ECO:0000256" key="5">
    <source>
        <dbReference type="ARBA" id="ARBA00023180"/>
    </source>
</evidence>
<proteinExistence type="inferred from homology"/>
<evidence type="ECO:0000256" key="4">
    <source>
        <dbReference type="ARBA" id="ARBA00022729"/>
    </source>
</evidence>
<dbReference type="GO" id="GO:0016671">
    <property type="term" value="F:oxidoreductase activity, acting on a sulfur group of donors, disulfide as acceptor"/>
    <property type="evidence" value="ECO:0007669"/>
    <property type="project" value="InterPro"/>
</dbReference>
<feature type="non-terminal residue" evidence="6">
    <location>
        <position position="1"/>
    </location>
</feature>
<keyword evidence="3" id="KW-0964">Secreted</keyword>
<dbReference type="Pfam" id="PF03227">
    <property type="entry name" value="GILT"/>
    <property type="match status" value="1"/>
</dbReference>
<evidence type="ECO:0000313" key="7">
    <source>
        <dbReference type="Proteomes" id="UP000267251"/>
    </source>
</evidence>
<keyword evidence="7" id="KW-1185">Reference proteome</keyword>
<evidence type="ECO:0000256" key="3">
    <source>
        <dbReference type="ARBA" id="ARBA00022525"/>
    </source>
</evidence>
<keyword evidence="4" id="KW-0732">Signal</keyword>
<organism evidence="6 7">
    <name type="scientific">Piptocephalis cylindrospora</name>
    <dbReference type="NCBI Taxonomy" id="1907219"/>
    <lineage>
        <taxon>Eukaryota</taxon>
        <taxon>Fungi</taxon>
        <taxon>Fungi incertae sedis</taxon>
        <taxon>Zoopagomycota</taxon>
        <taxon>Zoopagomycotina</taxon>
        <taxon>Zoopagomycetes</taxon>
        <taxon>Zoopagales</taxon>
        <taxon>Piptocephalidaceae</taxon>
        <taxon>Piptocephalis</taxon>
    </lineage>
</organism>
<dbReference type="OrthoDB" id="958254at2759"/>
<sequence length="178" mass="19355">VPVSIHVMSKCPDAIACESVVSDVLEQVGEIVDFTVDYITTSSSTPAKLECMHGPAECDGNKQQLCFAKEYPQWRTWYPFIICQNHHWTTLPSRSLAASCAAQVGGDYEGWVEECVKGSEGKALLAASAARTKSRGIQRSCTVQISGKNRCIRDGGVWKDCPGGGKASDFVRDICKAY</sequence>
<dbReference type="PANTHER" id="PTHR13234">
    <property type="entry name" value="GAMMA-INTERFERON INDUCIBLE LYSOSOMAL THIOL REDUCTASE GILT"/>
    <property type="match status" value="1"/>
</dbReference>
<dbReference type="InterPro" id="IPR004911">
    <property type="entry name" value="Interferon-induced_GILT"/>
</dbReference>
<comment type="similarity">
    <text evidence="2">Belongs to the GILT family.</text>
</comment>